<dbReference type="GO" id="GO:0004601">
    <property type="term" value="F:peroxidase activity"/>
    <property type="evidence" value="ECO:0007669"/>
    <property type="project" value="UniProtKB-KW"/>
</dbReference>
<dbReference type="Pfam" id="PF08022">
    <property type="entry name" value="FAD_binding_8"/>
    <property type="match status" value="1"/>
</dbReference>
<dbReference type="SFLD" id="SFLDS00052">
    <property type="entry name" value="Ferric_Reductase_Domain"/>
    <property type="match status" value="1"/>
</dbReference>
<dbReference type="GO" id="GO:0016174">
    <property type="term" value="F:NAD(P)H oxidase H2O2-forming activity"/>
    <property type="evidence" value="ECO:0007669"/>
    <property type="project" value="UniProtKB-EC"/>
</dbReference>
<keyword evidence="3" id="KW-0575">Peroxidase</keyword>
<dbReference type="InterPro" id="IPR039261">
    <property type="entry name" value="FNR_nucleotide-bd"/>
</dbReference>
<evidence type="ECO:0000256" key="15">
    <source>
        <dbReference type="ARBA" id="ARBA00047455"/>
    </source>
</evidence>
<keyword evidence="11" id="KW-1133">Transmembrane helix</keyword>
<dbReference type="SUPFAM" id="SSF63380">
    <property type="entry name" value="Riboflavin synthase domain-like"/>
    <property type="match status" value="1"/>
</dbReference>
<accession>A0A6S7JTZ2</accession>
<evidence type="ECO:0000313" key="17">
    <source>
        <dbReference type="Proteomes" id="UP001152795"/>
    </source>
</evidence>
<keyword evidence="10" id="KW-0521">NADP</keyword>
<dbReference type="InterPro" id="IPR017938">
    <property type="entry name" value="Riboflavin_synthase-like_b-brl"/>
</dbReference>
<feature type="non-terminal residue" evidence="16">
    <location>
        <position position="1"/>
    </location>
</feature>
<dbReference type="SUPFAM" id="SSF52343">
    <property type="entry name" value="Ferredoxin reductase-like, C-terminal NADP-linked domain"/>
    <property type="match status" value="1"/>
</dbReference>
<evidence type="ECO:0000256" key="11">
    <source>
        <dbReference type="ARBA" id="ARBA00022989"/>
    </source>
</evidence>
<dbReference type="EMBL" id="CACRXK020007995">
    <property type="protein sequence ID" value="CAB4013718.1"/>
    <property type="molecule type" value="Genomic_DNA"/>
</dbReference>
<evidence type="ECO:0000256" key="9">
    <source>
        <dbReference type="ARBA" id="ARBA00022837"/>
    </source>
</evidence>
<keyword evidence="13" id="KW-0472">Membrane</keyword>
<reference evidence="16" key="1">
    <citation type="submission" date="2020-04" db="EMBL/GenBank/DDBJ databases">
        <authorList>
            <person name="Alioto T."/>
            <person name="Alioto T."/>
            <person name="Gomez Garrido J."/>
        </authorList>
    </citation>
    <scope>NUCLEOTIDE SEQUENCE</scope>
    <source>
        <strain evidence="16">A484AB</strain>
    </source>
</reference>
<comment type="catalytic activity">
    <reaction evidence="15">
        <text>NADH + O2 + H(+) = H2O2 + NAD(+)</text>
        <dbReference type="Rhea" id="RHEA:11264"/>
        <dbReference type="ChEBI" id="CHEBI:15378"/>
        <dbReference type="ChEBI" id="CHEBI:15379"/>
        <dbReference type="ChEBI" id="CHEBI:16240"/>
        <dbReference type="ChEBI" id="CHEBI:57540"/>
        <dbReference type="ChEBI" id="CHEBI:57945"/>
        <dbReference type="EC" id="1.6.3.1"/>
    </reaction>
</comment>
<keyword evidence="6" id="KW-0479">Metal-binding</keyword>
<dbReference type="PANTHER" id="PTHR11972">
    <property type="entry name" value="NADPH OXIDASE"/>
    <property type="match status" value="1"/>
</dbReference>
<name>A0A6S7JTZ2_PARCT</name>
<evidence type="ECO:0000256" key="13">
    <source>
        <dbReference type="ARBA" id="ARBA00023136"/>
    </source>
</evidence>
<dbReference type="FunFam" id="3.40.50.80:FF:000020">
    <property type="entry name" value="Dual oxidase 1"/>
    <property type="match status" value="1"/>
</dbReference>
<evidence type="ECO:0000256" key="14">
    <source>
        <dbReference type="ARBA" id="ARBA00023180"/>
    </source>
</evidence>
<dbReference type="OrthoDB" id="6019201at2759"/>
<dbReference type="GO" id="GO:0042303">
    <property type="term" value="P:molting cycle"/>
    <property type="evidence" value="ECO:0007669"/>
    <property type="project" value="UniProtKB-ARBA"/>
</dbReference>
<keyword evidence="4" id="KW-0285">Flavoprotein</keyword>
<dbReference type="InterPro" id="IPR013112">
    <property type="entry name" value="FAD-bd_8"/>
</dbReference>
<evidence type="ECO:0000256" key="2">
    <source>
        <dbReference type="ARBA" id="ARBA00005644"/>
    </source>
</evidence>
<evidence type="ECO:0000256" key="8">
    <source>
        <dbReference type="ARBA" id="ARBA00022827"/>
    </source>
</evidence>
<dbReference type="GO" id="GO:0042742">
    <property type="term" value="P:defense response to bacterium"/>
    <property type="evidence" value="ECO:0007669"/>
    <property type="project" value="UniProtKB-ARBA"/>
</dbReference>
<dbReference type="SFLD" id="SFLDG01168">
    <property type="entry name" value="Ferric_reductase_subgroup_(FRE"/>
    <property type="match status" value="1"/>
</dbReference>
<proteinExistence type="inferred from homology"/>
<evidence type="ECO:0000256" key="7">
    <source>
        <dbReference type="ARBA" id="ARBA00022737"/>
    </source>
</evidence>
<evidence type="ECO:0000256" key="12">
    <source>
        <dbReference type="ARBA" id="ARBA00023002"/>
    </source>
</evidence>
<dbReference type="PROSITE" id="PS51384">
    <property type="entry name" value="FAD_FR"/>
    <property type="match status" value="1"/>
</dbReference>
<keyword evidence="7" id="KW-0677">Repeat</keyword>
<evidence type="ECO:0000256" key="6">
    <source>
        <dbReference type="ARBA" id="ARBA00022723"/>
    </source>
</evidence>
<evidence type="ECO:0000256" key="5">
    <source>
        <dbReference type="ARBA" id="ARBA00022692"/>
    </source>
</evidence>
<evidence type="ECO:0000313" key="16">
    <source>
        <dbReference type="EMBL" id="CAB4013718.1"/>
    </source>
</evidence>
<organism evidence="16 17">
    <name type="scientific">Paramuricea clavata</name>
    <name type="common">Red gorgonian</name>
    <name type="synonym">Violescent sea-whip</name>
    <dbReference type="NCBI Taxonomy" id="317549"/>
    <lineage>
        <taxon>Eukaryota</taxon>
        <taxon>Metazoa</taxon>
        <taxon>Cnidaria</taxon>
        <taxon>Anthozoa</taxon>
        <taxon>Octocorallia</taxon>
        <taxon>Malacalcyonacea</taxon>
        <taxon>Plexauridae</taxon>
        <taxon>Paramuricea</taxon>
    </lineage>
</organism>
<keyword evidence="9" id="KW-0106">Calcium</keyword>
<comment type="subcellular location">
    <subcellularLocation>
        <location evidence="1">Membrane</location>
        <topology evidence="1">Multi-pass membrane protein</topology>
    </subcellularLocation>
</comment>
<keyword evidence="5" id="KW-0812">Transmembrane</keyword>
<dbReference type="Pfam" id="PF01794">
    <property type="entry name" value="Ferric_reduct"/>
    <property type="match status" value="1"/>
</dbReference>
<dbReference type="Proteomes" id="UP001152795">
    <property type="component" value="Unassembled WGS sequence"/>
</dbReference>
<dbReference type="InterPro" id="IPR017927">
    <property type="entry name" value="FAD-bd_FR_type"/>
</dbReference>
<dbReference type="GO" id="GO:0009886">
    <property type="term" value="P:post-embryonic animal morphogenesis"/>
    <property type="evidence" value="ECO:0007669"/>
    <property type="project" value="UniProtKB-ARBA"/>
</dbReference>
<keyword evidence="8" id="KW-0274">FAD</keyword>
<protein>
    <submittedName>
        <fullName evidence="16">Dual oxidase 2-like</fullName>
    </submittedName>
</protein>
<comment type="similarity">
    <text evidence="2">In the N-terminal section; belongs to the peroxidase family.</text>
</comment>
<gene>
    <name evidence="16" type="ORF">PACLA_8A064491</name>
</gene>
<evidence type="ECO:0000256" key="3">
    <source>
        <dbReference type="ARBA" id="ARBA00022559"/>
    </source>
</evidence>
<dbReference type="CDD" id="cd06186">
    <property type="entry name" value="NOX_Duox_like_FAD_NADP"/>
    <property type="match status" value="1"/>
</dbReference>
<dbReference type="GO" id="GO:0016175">
    <property type="term" value="F:superoxide-generating NAD(P)H oxidase activity"/>
    <property type="evidence" value="ECO:0007669"/>
    <property type="project" value="UniProtKB-ARBA"/>
</dbReference>
<dbReference type="GO" id="GO:0046872">
    <property type="term" value="F:metal ion binding"/>
    <property type="evidence" value="ECO:0007669"/>
    <property type="project" value="UniProtKB-KW"/>
</dbReference>
<evidence type="ECO:0000256" key="10">
    <source>
        <dbReference type="ARBA" id="ARBA00022857"/>
    </source>
</evidence>
<dbReference type="InterPro" id="IPR013121">
    <property type="entry name" value="Fe_red_NAD-bd_6"/>
</dbReference>
<dbReference type="Gene3D" id="3.40.50.80">
    <property type="entry name" value="Nucleotide-binding domain of ferredoxin-NADP reductase (FNR) module"/>
    <property type="match status" value="1"/>
</dbReference>
<dbReference type="GO" id="GO:0042554">
    <property type="term" value="P:superoxide anion generation"/>
    <property type="evidence" value="ECO:0007669"/>
    <property type="project" value="TreeGrafter"/>
</dbReference>
<keyword evidence="17" id="KW-1185">Reference proteome</keyword>
<dbReference type="PANTHER" id="PTHR11972:SF208">
    <property type="entry name" value="DUAL OXIDASE-LIKE PROTEIN"/>
    <property type="match status" value="1"/>
</dbReference>
<keyword evidence="14" id="KW-0325">Glycoprotein</keyword>
<evidence type="ECO:0000256" key="1">
    <source>
        <dbReference type="ARBA" id="ARBA00004141"/>
    </source>
</evidence>
<dbReference type="InterPro" id="IPR013130">
    <property type="entry name" value="Fe3_Rdtase_TM_dom"/>
</dbReference>
<dbReference type="GO" id="GO:0043020">
    <property type="term" value="C:NADPH oxidase complex"/>
    <property type="evidence" value="ECO:0007669"/>
    <property type="project" value="TreeGrafter"/>
</dbReference>
<dbReference type="InterPro" id="IPR050369">
    <property type="entry name" value="RBOH/FRE"/>
</dbReference>
<sequence length="582" mass="66738">TGLEVRRGTLVDVKDLPKTAKKKANALSRAKKSMMKPFSGNVKPKVKVRIQKSLDEQRVVRKHWIRIQNYVSNHISEIFITVLYTLVLFAIFAENAYYYSVEREHNGLRRIAGHGVMVSRCAASAMMFTFSSLLVTMCRNFITFLRETFVGHYVPFDSIIAFHKYVAIWALIFTVIHSVGHALNFYHISTQPANDLLCLFSNNFRRSHELPTFHYWCWETVAGITGVFLVLVVAVMYVFATQYSRRHCFKTFWTTHQLYIVMYILNILHGSGNLIQSPSFHYFFLGPAILFTLDKLVSMSRKKSDIAVIKAELLPSDITNLEFKRPSNFEYKAGQWCRIACQGLGPGEYHPFTLTSAPHEDNLSLHIRAVGPWTINLRQIYERANLEKSAYPQLYVDGPFGEGHQDWCRYEVSVLVGGGIGVTPFASILKDIAHKGTLKSTFSCKKVYFLWVTRSQKHFEWLTDIIREVEEKDSNDLVSVHIFVTQFYREFDLRTTMLYICERHFQKMSGKSLLTGLRSTTHFGRPDFLPFLQSLSTTTHPWASKIGVFSCGPPSMTKGVESACTELNKTEGAAFIHHFENF</sequence>
<dbReference type="Gene3D" id="2.40.30.10">
    <property type="entry name" value="Translation factors"/>
    <property type="match status" value="1"/>
</dbReference>
<keyword evidence="12" id="KW-0560">Oxidoreductase</keyword>
<evidence type="ECO:0000256" key="4">
    <source>
        <dbReference type="ARBA" id="ARBA00022630"/>
    </source>
</evidence>
<dbReference type="FunFam" id="2.40.30.10:FF:000059">
    <property type="entry name" value="dual oxidase isoform X1"/>
    <property type="match status" value="1"/>
</dbReference>
<dbReference type="Pfam" id="PF08030">
    <property type="entry name" value="NAD_binding_6"/>
    <property type="match status" value="1"/>
</dbReference>
<dbReference type="AlphaFoldDB" id="A0A6S7JTZ2"/>
<dbReference type="SFLD" id="SFLDG01169">
    <property type="entry name" value="NADPH_oxidase_subgroup_(NOX)"/>
    <property type="match status" value="1"/>
</dbReference>
<comment type="caution">
    <text evidence="16">The sequence shown here is derived from an EMBL/GenBank/DDBJ whole genome shotgun (WGS) entry which is preliminary data.</text>
</comment>